<organism evidence="2 3">
    <name type="scientific">Mucuna pruriens</name>
    <name type="common">Velvet bean</name>
    <name type="synonym">Dolichos pruriens</name>
    <dbReference type="NCBI Taxonomy" id="157652"/>
    <lineage>
        <taxon>Eukaryota</taxon>
        <taxon>Viridiplantae</taxon>
        <taxon>Streptophyta</taxon>
        <taxon>Embryophyta</taxon>
        <taxon>Tracheophyta</taxon>
        <taxon>Spermatophyta</taxon>
        <taxon>Magnoliopsida</taxon>
        <taxon>eudicotyledons</taxon>
        <taxon>Gunneridae</taxon>
        <taxon>Pentapetalae</taxon>
        <taxon>rosids</taxon>
        <taxon>fabids</taxon>
        <taxon>Fabales</taxon>
        <taxon>Fabaceae</taxon>
        <taxon>Papilionoideae</taxon>
        <taxon>50 kb inversion clade</taxon>
        <taxon>NPAAA clade</taxon>
        <taxon>indigoferoid/millettioid clade</taxon>
        <taxon>Phaseoleae</taxon>
        <taxon>Mucuna</taxon>
    </lineage>
</organism>
<feature type="non-terminal residue" evidence="2">
    <location>
        <position position="1"/>
    </location>
</feature>
<keyword evidence="1" id="KW-0812">Transmembrane</keyword>
<feature type="non-terminal residue" evidence="2">
    <location>
        <position position="213"/>
    </location>
</feature>
<evidence type="ECO:0000256" key="1">
    <source>
        <dbReference type="SAM" id="Phobius"/>
    </source>
</evidence>
<keyword evidence="3" id="KW-1185">Reference proteome</keyword>
<gene>
    <name evidence="2" type="ORF">CR513_03406</name>
</gene>
<comment type="caution">
    <text evidence="2">The sequence shown here is derived from an EMBL/GenBank/DDBJ whole genome shotgun (WGS) entry which is preliminary data.</text>
</comment>
<feature type="transmembrane region" description="Helical" evidence="1">
    <location>
        <begin position="31"/>
        <end position="52"/>
    </location>
</feature>
<evidence type="ECO:0000313" key="3">
    <source>
        <dbReference type="Proteomes" id="UP000257109"/>
    </source>
</evidence>
<reference evidence="2" key="1">
    <citation type="submission" date="2018-05" db="EMBL/GenBank/DDBJ databases">
        <title>Draft genome of Mucuna pruriens seed.</title>
        <authorList>
            <person name="Nnadi N.E."/>
            <person name="Vos R."/>
            <person name="Hasami M.H."/>
            <person name="Devisetty U.K."/>
            <person name="Aguiy J.C."/>
        </authorList>
    </citation>
    <scope>NUCLEOTIDE SEQUENCE [LARGE SCALE GENOMIC DNA]</scope>
    <source>
        <strain evidence="2">JCA_2017</strain>
    </source>
</reference>
<dbReference type="Proteomes" id="UP000257109">
    <property type="component" value="Unassembled WGS sequence"/>
</dbReference>
<evidence type="ECO:0000313" key="2">
    <source>
        <dbReference type="EMBL" id="RDY11874.1"/>
    </source>
</evidence>
<proteinExistence type="predicted"/>
<dbReference type="EMBL" id="QJKJ01000563">
    <property type="protein sequence ID" value="RDY11874.1"/>
    <property type="molecule type" value="Genomic_DNA"/>
</dbReference>
<dbReference type="AlphaFoldDB" id="A0A371IA70"/>
<keyword evidence="1" id="KW-0472">Membrane</keyword>
<accession>A0A371IA70</accession>
<keyword evidence="1" id="KW-1133">Transmembrane helix</keyword>
<sequence>MFPCIEADLFVSSQSHDVKILSPILFTFTTLSFHFLSTIIPIPFFPLTFLVYQYIIGSISLSFSPTHLAHNFNPPYHGVHQLHRLTPMFQVANPIKHFYTSFFTHMSRKMLNMRTLAYITLHAGADATTLGHLTLYLSYTTHFFRINLYSSVAFLPDSTNPTVTTSITSRKAKSANILTFQLSNNFPSKTDYKLLINFMALGFFVARKPSLKI</sequence>
<name>A0A371IA70_MUCPR</name>
<protein>
    <submittedName>
        <fullName evidence="2">Uncharacterized protein</fullName>
    </submittedName>
</protein>